<proteinExistence type="predicted"/>
<dbReference type="RefSeq" id="WP_165393302.1">
    <property type="nucleotide sequence ID" value="NZ_SHKP01000006.1"/>
</dbReference>
<accession>A0A4Q7VNK0</accession>
<evidence type="ECO:0000259" key="1">
    <source>
        <dbReference type="Pfam" id="PF09836"/>
    </source>
</evidence>
<dbReference type="Pfam" id="PF09836">
    <property type="entry name" value="DUF2063"/>
    <property type="match status" value="1"/>
</dbReference>
<sequence length="264" mass="28327">MTAAMSEARRQQAVLAAILGAEPALVVAGGAAALARGLAVYRTNAGMVAERALAARHPLLQQMLGDEGLVALARGLWRAHPPRRGDLAQWGHELPDLIECQAEFEPWPWLADVARLELAIAEAEAAADAPLETQSLQLLAEHAPDALCIDLAPSLRLLQSAWPLLELQAAHAPGIDAAAQEAALAAVRLAVDERRRRPRPQHILIAREGWRAMPVELDAPTWRWLAALQQGLALDAALAAAGADFDVGAWLAQALSQGHLWRVR</sequence>
<dbReference type="Proteomes" id="UP000293671">
    <property type="component" value="Unassembled WGS sequence"/>
</dbReference>
<dbReference type="InterPro" id="IPR018640">
    <property type="entry name" value="DUF2063"/>
</dbReference>
<dbReference type="GO" id="GO:0003677">
    <property type="term" value="F:DNA binding"/>
    <property type="evidence" value="ECO:0007669"/>
    <property type="project" value="UniProtKB-KW"/>
</dbReference>
<name>A0A4Q7VNK0_9BURK</name>
<reference evidence="2 3" key="1">
    <citation type="submission" date="2019-02" db="EMBL/GenBank/DDBJ databases">
        <title>Genomic Encyclopedia of Type Strains, Phase IV (KMG-IV): sequencing the most valuable type-strain genomes for metagenomic binning, comparative biology and taxonomic classification.</title>
        <authorList>
            <person name="Goeker M."/>
        </authorList>
    </citation>
    <scope>NUCLEOTIDE SEQUENCE [LARGE SCALE GENOMIC DNA]</scope>
    <source>
        <strain evidence="2 3">DSM 19570</strain>
    </source>
</reference>
<dbReference type="AlphaFoldDB" id="A0A4Q7VNK0"/>
<gene>
    <name evidence="2" type="ORF">EV670_2333</name>
</gene>
<dbReference type="EMBL" id="SHKP01000006">
    <property type="protein sequence ID" value="RZT97933.1"/>
    <property type="molecule type" value="Genomic_DNA"/>
</dbReference>
<comment type="caution">
    <text evidence="2">The sequence shown here is derived from an EMBL/GenBank/DDBJ whole genome shotgun (WGS) entry which is preliminary data.</text>
</comment>
<organism evidence="2 3">
    <name type="scientific">Rivibacter subsaxonicus</name>
    <dbReference type="NCBI Taxonomy" id="457575"/>
    <lineage>
        <taxon>Bacteria</taxon>
        <taxon>Pseudomonadati</taxon>
        <taxon>Pseudomonadota</taxon>
        <taxon>Betaproteobacteria</taxon>
        <taxon>Burkholderiales</taxon>
        <taxon>Rivibacter</taxon>
    </lineage>
</organism>
<evidence type="ECO:0000313" key="2">
    <source>
        <dbReference type="EMBL" id="RZT97933.1"/>
    </source>
</evidence>
<keyword evidence="2" id="KW-0238">DNA-binding</keyword>
<protein>
    <submittedName>
        <fullName evidence="2">Putative DNA-binding protein</fullName>
    </submittedName>
</protein>
<keyword evidence="3" id="KW-1185">Reference proteome</keyword>
<feature type="domain" description="Putative DNA-binding" evidence="1">
    <location>
        <begin position="10"/>
        <end position="97"/>
    </location>
</feature>
<evidence type="ECO:0000313" key="3">
    <source>
        <dbReference type="Proteomes" id="UP000293671"/>
    </source>
</evidence>